<name>A0ABT6W275_9ACTN</name>
<proteinExistence type="predicted"/>
<keyword evidence="2" id="KW-1185">Reference proteome</keyword>
<dbReference type="RefSeq" id="WP_271324035.1">
    <property type="nucleotide sequence ID" value="NZ_JAAGKO020000027.1"/>
</dbReference>
<evidence type="ECO:0000313" key="2">
    <source>
        <dbReference type="Proteomes" id="UP001156398"/>
    </source>
</evidence>
<protein>
    <submittedName>
        <fullName evidence="1">Uncharacterized protein</fullName>
    </submittedName>
</protein>
<accession>A0ABT6W275</accession>
<gene>
    <name evidence="1" type="ORF">POF43_019315</name>
</gene>
<dbReference type="EMBL" id="JAAGKO020000027">
    <property type="protein sequence ID" value="MDI5964845.1"/>
    <property type="molecule type" value="Genomic_DNA"/>
</dbReference>
<sequence length="81" mass="8874">MPDYSNPATPLTAHKYGWSITIGRGPLRYGNNPTQDCTGAYTTQPGATVGSLLAGITTWYARENSIPIDDLVLVRYSLREK</sequence>
<dbReference type="Proteomes" id="UP001156398">
    <property type="component" value="Unassembled WGS sequence"/>
</dbReference>
<comment type="caution">
    <text evidence="1">The sequence shown here is derived from an EMBL/GenBank/DDBJ whole genome shotgun (WGS) entry which is preliminary data.</text>
</comment>
<reference evidence="1 2" key="1">
    <citation type="submission" date="2023-05" db="EMBL/GenBank/DDBJ databases">
        <title>Streptantibioticus silvisoli sp. nov., acidotolerant actinomycetes 1 from pine litter.</title>
        <authorList>
            <person name="Swiecimska M."/>
            <person name="Golinska P."/>
            <person name="Sangal V."/>
            <person name="Wachnowicz B."/>
            <person name="Goodfellow M."/>
        </authorList>
    </citation>
    <scope>NUCLEOTIDE SEQUENCE [LARGE SCALE GENOMIC DNA]</scope>
    <source>
        <strain evidence="1 2">SL54</strain>
    </source>
</reference>
<evidence type="ECO:0000313" key="1">
    <source>
        <dbReference type="EMBL" id="MDI5964845.1"/>
    </source>
</evidence>
<organism evidence="1 2">
    <name type="scientific">Streptantibioticus silvisoli</name>
    <dbReference type="NCBI Taxonomy" id="2705255"/>
    <lineage>
        <taxon>Bacteria</taxon>
        <taxon>Bacillati</taxon>
        <taxon>Actinomycetota</taxon>
        <taxon>Actinomycetes</taxon>
        <taxon>Kitasatosporales</taxon>
        <taxon>Streptomycetaceae</taxon>
        <taxon>Streptantibioticus</taxon>
    </lineage>
</organism>